<evidence type="ECO:0000256" key="2">
    <source>
        <dbReference type="ARBA" id="ARBA00011738"/>
    </source>
</evidence>
<dbReference type="Gene3D" id="2.60.120.480">
    <property type="entry name" value="Ureidoglycolate hydrolase"/>
    <property type="match status" value="1"/>
</dbReference>
<dbReference type="EMBL" id="JAAAJB010000526">
    <property type="protein sequence ID" value="KAG0254300.1"/>
    <property type="molecule type" value="Genomic_DNA"/>
</dbReference>
<evidence type="ECO:0000256" key="4">
    <source>
        <dbReference type="ARBA" id="ARBA00023239"/>
    </source>
</evidence>
<dbReference type="GO" id="GO:0006144">
    <property type="term" value="P:purine nucleobase metabolic process"/>
    <property type="evidence" value="ECO:0007669"/>
    <property type="project" value="UniProtKB-KW"/>
</dbReference>
<evidence type="ECO:0000313" key="7">
    <source>
        <dbReference type="EMBL" id="KAG0254300.1"/>
    </source>
</evidence>
<feature type="domain" description="Allantoicase" evidence="6">
    <location>
        <begin position="34"/>
        <end position="237"/>
    </location>
</feature>
<evidence type="ECO:0000256" key="3">
    <source>
        <dbReference type="ARBA" id="ARBA00022631"/>
    </source>
</evidence>
<evidence type="ECO:0000313" key="8">
    <source>
        <dbReference type="Proteomes" id="UP000807716"/>
    </source>
</evidence>
<comment type="similarity">
    <text evidence="1">Belongs to the allantoicase family.</text>
</comment>
<dbReference type="PANTHER" id="PTHR12045">
    <property type="entry name" value="ALLANTOICASE"/>
    <property type="match status" value="1"/>
</dbReference>
<dbReference type="Gene3D" id="2.60.120.260">
    <property type="entry name" value="Galactose-binding domain-like"/>
    <property type="match status" value="2"/>
</dbReference>
<dbReference type="CDD" id="cd20298">
    <property type="entry name" value="cupin_UAH"/>
    <property type="match status" value="1"/>
</dbReference>
<keyword evidence="8" id="KW-1185">Reference proteome</keyword>
<protein>
    <submittedName>
        <fullName evidence="7">Allantoicase</fullName>
    </submittedName>
</protein>
<dbReference type="InterPro" id="IPR011051">
    <property type="entry name" value="RmlC_Cupin_sf"/>
</dbReference>
<proteinExistence type="inferred from homology"/>
<dbReference type="InterPro" id="IPR005164">
    <property type="entry name" value="Allantoicase"/>
</dbReference>
<gene>
    <name evidence="7" type="primary">DAL2_3</name>
    <name evidence="7" type="ORF">DFQ27_006935</name>
</gene>
<dbReference type="GO" id="GO:0050385">
    <property type="term" value="F:ureidoglycolate lyase activity"/>
    <property type="evidence" value="ECO:0007669"/>
    <property type="project" value="UniProtKB-EC"/>
</dbReference>
<dbReference type="InterPro" id="IPR047233">
    <property type="entry name" value="UAH_cupin"/>
</dbReference>
<dbReference type="InterPro" id="IPR024060">
    <property type="entry name" value="Ureidoglycolate_lyase_dom_sf"/>
</dbReference>
<evidence type="ECO:0000259" key="6">
    <source>
        <dbReference type="Pfam" id="PF03561"/>
    </source>
</evidence>
<comment type="caution">
    <text evidence="7">The sequence shown here is derived from an EMBL/GenBank/DDBJ whole genome shotgun (WGS) entry which is preliminary data.</text>
</comment>
<dbReference type="GO" id="GO:0004037">
    <property type="term" value="F:allantoicase activity"/>
    <property type="evidence" value="ECO:0007669"/>
    <property type="project" value="InterPro"/>
</dbReference>
<accession>A0A9P6TZU3</accession>
<comment type="catalytic activity">
    <reaction evidence="5">
        <text>(S)-ureidoglycolate = urea + glyoxylate</text>
        <dbReference type="Rhea" id="RHEA:11304"/>
        <dbReference type="ChEBI" id="CHEBI:16199"/>
        <dbReference type="ChEBI" id="CHEBI:36655"/>
        <dbReference type="ChEBI" id="CHEBI:57296"/>
        <dbReference type="EC" id="4.3.2.3"/>
    </reaction>
</comment>
<dbReference type="PANTHER" id="PTHR12045:SF3">
    <property type="entry name" value="INACTIVE ALLANTOICASE-RELATED"/>
    <property type="match status" value="1"/>
</dbReference>
<keyword evidence="3" id="KW-0659">Purine metabolism</keyword>
<reference evidence="7" key="1">
    <citation type="journal article" date="2020" name="Fungal Divers.">
        <title>Resolving the Mortierellaceae phylogeny through synthesis of multi-gene phylogenetics and phylogenomics.</title>
        <authorList>
            <person name="Vandepol N."/>
            <person name="Liber J."/>
            <person name="Desiro A."/>
            <person name="Na H."/>
            <person name="Kennedy M."/>
            <person name="Barry K."/>
            <person name="Grigoriev I.V."/>
            <person name="Miller A.N."/>
            <person name="O'Donnell K."/>
            <person name="Stajich J.E."/>
            <person name="Bonito G."/>
        </authorList>
    </citation>
    <scope>NUCLEOTIDE SEQUENCE</scope>
    <source>
        <strain evidence="7">BC1065</strain>
    </source>
</reference>
<organism evidence="7 8">
    <name type="scientific">Actinomortierella ambigua</name>
    <dbReference type="NCBI Taxonomy" id="1343610"/>
    <lineage>
        <taxon>Eukaryota</taxon>
        <taxon>Fungi</taxon>
        <taxon>Fungi incertae sedis</taxon>
        <taxon>Mucoromycota</taxon>
        <taxon>Mortierellomycotina</taxon>
        <taxon>Mortierellomycetes</taxon>
        <taxon>Mortierellales</taxon>
        <taxon>Mortierellaceae</taxon>
        <taxon>Actinomortierella</taxon>
    </lineage>
</organism>
<dbReference type="GO" id="GO:0000256">
    <property type="term" value="P:allantoin catabolic process"/>
    <property type="evidence" value="ECO:0007669"/>
    <property type="project" value="InterPro"/>
</dbReference>
<comment type="subunit">
    <text evidence="2">Homodimer.</text>
</comment>
<sequence length="624" mass="68165">MVSPCVINSHQPIEVQDLDSAFGEYIDLAVDRFGGKVLRTSDEWFAEASNLNKVAAPISRKGHFTAKGAWFDGWESKRHGTSFDWTVIRLAYPGSIAGFEVDTAFFTGNHAPFVSVEGYTAKSIASAASGANGTVNSNEVNGELNKGLKRLQLASGQTSVASSSSSGGASEYFEDGFALEDWATEADWTPILPKVALKPSSRHGFRLSQPTSSAFTHVRLCMYPDGGVARLRVYGKVSPILPKDKNEVFDLASIATGALVEAYSDAHFGHPSNLLLPGRGADMSDGWETKRSRSPGHHDWSLIKLGASGYPTLIEVDTAHYMGNPPREVSLVGYEESDTEQAHPIPLLDQVKMTPHRQHFFEIPEDKLASGGTRKAIHRVKLTMIPDGGIKRLRVFGSQSWPPAPLPPHATIGKRQPLPDEDTWHLPILQAEPITHEAFAPWGTVIEVPEYDPKAIKVNQGTAQKFSHLGYFVNWRPSPGEQQVAESSQPDVPPAQANIAIFQCYQPLAKPEVGVKLLERHPYSSQMFVPMGGDGNGGYVVVVAKDRHRDGNPDLSTLKAFTVKSSQGINYKPNVWHHPMIVTGKPVTFLTITHESGVAKDDCEEYWFTKESGKEGGIAALVRL</sequence>
<dbReference type="SUPFAM" id="SSF49785">
    <property type="entry name" value="Galactose-binding domain-like"/>
    <property type="match status" value="2"/>
</dbReference>
<dbReference type="Pfam" id="PF04115">
    <property type="entry name" value="Ureidogly_lyase"/>
    <property type="match status" value="1"/>
</dbReference>
<name>A0A9P6TZU3_9FUNG</name>
<dbReference type="AlphaFoldDB" id="A0A9P6TZU3"/>
<dbReference type="HAMAP" id="MF_00813">
    <property type="entry name" value="Allantoicase"/>
    <property type="match status" value="1"/>
</dbReference>
<dbReference type="OrthoDB" id="10266039at2759"/>
<dbReference type="GO" id="GO:0004848">
    <property type="term" value="F:ureidoglycolate hydrolase activity"/>
    <property type="evidence" value="ECO:0007669"/>
    <property type="project" value="InterPro"/>
</dbReference>
<dbReference type="InterPro" id="IPR008979">
    <property type="entry name" value="Galactose-bd-like_sf"/>
</dbReference>
<dbReference type="SUPFAM" id="SSF51182">
    <property type="entry name" value="RmlC-like cupins"/>
    <property type="match status" value="1"/>
</dbReference>
<dbReference type="InterPro" id="IPR007247">
    <property type="entry name" value="Ureidogly_lyase"/>
</dbReference>
<dbReference type="InterPro" id="IPR015908">
    <property type="entry name" value="Allantoicase_dom"/>
</dbReference>
<dbReference type="Pfam" id="PF03561">
    <property type="entry name" value="Allantoicase"/>
    <property type="match status" value="2"/>
</dbReference>
<dbReference type="Proteomes" id="UP000807716">
    <property type="component" value="Unassembled WGS sequence"/>
</dbReference>
<keyword evidence="4" id="KW-0456">Lyase</keyword>
<feature type="domain" description="Allantoicase" evidence="6">
    <location>
        <begin position="257"/>
        <end position="399"/>
    </location>
</feature>
<evidence type="ECO:0000256" key="1">
    <source>
        <dbReference type="ARBA" id="ARBA00009242"/>
    </source>
</evidence>
<dbReference type="NCBIfam" id="TIGR02961">
    <property type="entry name" value="allantoicase"/>
    <property type="match status" value="1"/>
</dbReference>
<evidence type="ECO:0000256" key="5">
    <source>
        <dbReference type="ARBA" id="ARBA00047684"/>
    </source>
</evidence>